<keyword evidence="1" id="KW-0675">Receptor</keyword>
<name>A0AAD3MMK6_LATJO</name>
<dbReference type="AlphaFoldDB" id="A0AAD3MMK6"/>
<dbReference type="EMBL" id="BRZM01000023">
    <property type="protein sequence ID" value="GLD56119.1"/>
    <property type="molecule type" value="Genomic_DNA"/>
</dbReference>
<accession>A0AAD3MMK6</accession>
<dbReference type="Proteomes" id="UP001279410">
    <property type="component" value="Unassembled WGS sequence"/>
</dbReference>
<gene>
    <name evidence="1" type="ORF">AKAME5_000850800</name>
</gene>
<evidence type="ECO:0000313" key="1">
    <source>
        <dbReference type="EMBL" id="GLD56119.1"/>
    </source>
</evidence>
<keyword evidence="2" id="KW-1185">Reference proteome</keyword>
<organism evidence="1 2">
    <name type="scientific">Lates japonicus</name>
    <name type="common">Japanese lates</name>
    <dbReference type="NCBI Taxonomy" id="270547"/>
    <lineage>
        <taxon>Eukaryota</taxon>
        <taxon>Metazoa</taxon>
        <taxon>Chordata</taxon>
        <taxon>Craniata</taxon>
        <taxon>Vertebrata</taxon>
        <taxon>Euteleostomi</taxon>
        <taxon>Actinopterygii</taxon>
        <taxon>Neopterygii</taxon>
        <taxon>Teleostei</taxon>
        <taxon>Neoteleostei</taxon>
        <taxon>Acanthomorphata</taxon>
        <taxon>Carangaria</taxon>
        <taxon>Carangaria incertae sedis</taxon>
        <taxon>Centropomidae</taxon>
        <taxon>Lates</taxon>
    </lineage>
</organism>
<protein>
    <submittedName>
        <fullName evidence="1">Fibroblast growth factor receptor 2 isoform X1</fullName>
    </submittedName>
</protein>
<comment type="caution">
    <text evidence="1">The sequence shown here is derived from an EMBL/GenBank/DDBJ whole genome shotgun (WGS) entry which is preliminary data.</text>
</comment>
<evidence type="ECO:0000313" key="2">
    <source>
        <dbReference type="Proteomes" id="UP001279410"/>
    </source>
</evidence>
<proteinExistence type="predicted"/>
<reference evidence="1" key="1">
    <citation type="submission" date="2022-08" db="EMBL/GenBank/DDBJ databases">
        <title>Genome sequencing of akame (Lates japonicus).</title>
        <authorList>
            <person name="Hashiguchi Y."/>
            <person name="Takahashi H."/>
        </authorList>
    </citation>
    <scope>NUCLEOTIDE SEQUENCE</scope>
    <source>
        <strain evidence="1">Kochi</strain>
    </source>
</reference>
<sequence length="128" mass="13967">MEKAACELLADQVRCAAGGNPAQARWLKTSRPFHKEDRMGGCMYRLDPDLMGGVVPVGQGNATPVTDPHRLFSRTVSQLFHCTHVWEGRRLGHLQVPGGWPHTSSEAAEHTSLRAACFGPDGHPPIEC</sequence>